<accession>A0A545TIR1</accession>
<evidence type="ECO:0000313" key="2">
    <source>
        <dbReference type="EMBL" id="TQV77098.1"/>
    </source>
</evidence>
<dbReference type="PRINTS" id="PR00111">
    <property type="entry name" value="ABHYDROLASE"/>
</dbReference>
<dbReference type="PANTHER" id="PTHR46438">
    <property type="entry name" value="ALPHA/BETA-HYDROLASES SUPERFAMILY PROTEIN"/>
    <property type="match status" value="1"/>
</dbReference>
<sequence>MIKLKRRYLRKANKMLTWFLISLLIICCAGFAAFYQGDLPQNYLEEKYATQDSKFINVSGLRTHYQVTDQLHDKPNKSVLLLLHGTGASLHTWDGWVEHLAQHFVIIRLDLPAFGLTGPNQQRDYSIEYYVDFVDTFIQQLNIEKFSIAGNSLGGAIAWNYAATHQERIEKLILLNASGVPKNDAPMIFSIARNPIGGYLLRHISSKAFIRQNLEQVYSDHSKISDSLVERYWELGLRQGNRQAFVDRAQMSFNYSIADTIERLSKIKSPTLIIWGEDDSWIPVKDAKFFESNIINSQTIVYPLTGHVPMEEIPEQTATDSLAFLRAE</sequence>
<dbReference type="InterPro" id="IPR000073">
    <property type="entry name" value="AB_hydrolase_1"/>
</dbReference>
<gene>
    <name evidence="2" type="ORF">FLL45_03875</name>
</gene>
<evidence type="ECO:0000259" key="1">
    <source>
        <dbReference type="Pfam" id="PF00561"/>
    </source>
</evidence>
<dbReference type="AlphaFoldDB" id="A0A545TIR1"/>
<protein>
    <submittedName>
        <fullName evidence="2">Alpha/beta hydrolase</fullName>
    </submittedName>
</protein>
<dbReference type="InterPro" id="IPR029058">
    <property type="entry name" value="AB_hydrolase_fold"/>
</dbReference>
<dbReference type="PANTHER" id="PTHR46438:SF11">
    <property type="entry name" value="LIPASE-RELATED"/>
    <property type="match status" value="1"/>
</dbReference>
<proteinExistence type="predicted"/>
<evidence type="ECO:0000313" key="3">
    <source>
        <dbReference type="Proteomes" id="UP000317839"/>
    </source>
</evidence>
<dbReference type="EMBL" id="VIKR01000001">
    <property type="protein sequence ID" value="TQV77098.1"/>
    <property type="molecule type" value="Genomic_DNA"/>
</dbReference>
<feature type="domain" description="AB hydrolase-1" evidence="1">
    <location>
        <begin position="79"/>
        <end position="312"/>
    </location>
</feature>
<keyword evidence="2" id="KW-0378">Hydrolase</keyword>
<dbReference type="OrthoDB" id="9780744at2"/>
<dbReference type="GO" id="GO:0016787">
    <property type="term" value="F:hydrolase activity"/>
    <property type="evidence" value="ECO:0007669"/>
    <property type="project" value="UniProtKB-KW"/>
</dbReference>
<keyword evidence="3" id="KW-1185">Reference proteome</keyword>
<dbReference type="Pfam" id="PF00561">
    <property type="entry name" value="Abhydrolase_1"/>
    <property type="match status" value="1"/>
</dbReference>
<dbReference type="SUPFAM" id="SSF53474">
    <property type="entry name" value="alpha/beta-Hydrolases"/>
    <property type="match status" value="1"/>
</dbReference>
<reference evidence="2 3" key="1">
    <citation type="submission" date="2019-06" db="EMBL/GenBank/DDBJ databases">
        <title>Draft genome of Aliikangiella marina GYP-15.</title>
        <authorList>
            <person name="Wang G."/>
        </authorList>
    </citation>
    <scope>NUCLEOTIDE SEQUENCE [LARGE SCALE GENOMIC DNA]</scope>
    <source>
        <strain evidence="2 3">GYP-15</strain>
    </source>
</reference>
<name>A0A545TIR1_9GAMM</name>
<comment type="caution">
    <text evidence="2">The sequence shown here is derived from an EMBL/GenBank/DDBJ whole genome shotgun (WGS) entry which is preliminary data.</text>
</comment>
<dbReference type="Gene3D" id="3.40.50.1820">
    <property type="entry name" value="alpha/beta hydrolase"/>
    <property type="match status" value="1"/>
</dbReference>
<organism evidence="2 3">
    <name type="scientific">Aliikangiella marina</name>
    <dbReference type="NCBI Taxonomy" id="1712262"/>
    <lineage>
        <taxon>Bacteria</taxon>
        <taxon>Pseudomonadati</taxon>
        <taxon>Pseudomonadota</taxon>
        <taxon>Gammaproteobacteria</taxon>
        <taxon>Oceanospirillales</taxon>
        <taxon>Pleioneaceae</taxon>
        <taxon>Aliikangiella</taxon>
    </lineage>
</organism>
<dbReference type="Proteomes" id="UP000317839">
    <property type="component" value="Unassembled WGS sequence"/>
</dbReference>